<protein>
    <submittedName>
        <fullName evidence="1">19224_t:CDS:1</fullName>
    </submittedName>
</protein>
<keyword evidence="2" id="KW-1185">Reference proteome</keyword>
<gene>
    <name evidence="1" type="ORF">CPELLU_LOCUS19499</name>
</gene>
<dbReference type="EMBL" id="CAJVQA010047564">
    <property type="protein sequence ID" value="CAG8819097.1"/>
    <property type="molecule type" value="Genomic_DNA"/>
</dbReference>
<comment type="caution">
    <text evidence="1">The sequence shown here is derived from an EMBL/GenBank/DDBJ whole genome shotgun (WGS) entry which is preliminary data.</text>
</comment>
<evidence type="ECO:0000313" key="2">
    <source>
        <dbReference type="Proteomes" id="UP000789759"/>
    </source>
</evidence>
<proteinExistence type="predicted"/>
<reference evidence="1" key="1">
    <citation type="submission" date="2021-06" db="EMBL/GenBank/DDBJ databases">
        <authorList>
            <person name="Kallberg Y."/>
            <person name="Tangrot J."/>
            <person name="Rosling A."/>
        </authorList>
    </citation>
    <scope>NUCLEOTIDE SEQUENCE</scope>
    <source>
        <strain evidence="1">FL966</strain>
    </source>
</reference>
<sequence length="59" mass="6859">HKNNHSVYLTTQKILQKECATLSRMDATTIRRSQNLQAVLETKSILITFERTNQKINND</sequence>
<accession>A0A9N9PI89</accession>
<dbReference type="Proteomes" id="UP000789759">
    <property type="component" value="Unassembled WGS sequence"/>
</dbReference>
<feature type="non-terminal residue" evidence="1">
    <location>
        <position position="1"/>
    </location>
</feature>
<organism evidence="1 2">
    <name type="scientific">Cetraspora pellucida</name>
    <dbReference type="NCBI Taxonomy" id="1433469"/>
    <lineage>
        <taxon>Eukaryota</taxon>
        <taxon>Fungi</taxon>
        <taxon>Fungi incertae sedis</taxon>
        <taxon>Mucoromycota</taxon>
        <taxon>Glomeromycotina</taxon>
        <taxon>Glomeromycetes</taxon>
        <taxon>Diversisporales</taxon>
        <taxon>Gigasporaceae</taxon>
        <taxon>Cetraspora</taxon>
    </lineage>
</organism>
<name>A0A9N9PI89_9GLOM</name>
<dbReference type="AlphaFoldDB" id="A0A9N9PI89"/>
<evidence type="ECO:0000313" key="1">
    <source>
        <dbReference type="EMBL" id="CAG8819097.1"/>
    </source>
</evidence>